<dbReference type="PANTHER" id="PTHR33529">
    <property type="entry name" value="SLR0882 PROTEIN-RELATED"/>
    <property type="match status" value="1"/>
</dbReference>
<dbReference type="AlphaFoldDB" id="A0A1H2SPD4"/>
<evidence type="ECO:0000313" key="8">
    <source>
        <dbReference type="Proteomes" id="UP000183400"/>
    </source>
</evidence>
<dbReference type="GO" id="GO:0055085">
    <property type="term" value="P:transmembrane transport"/>
    <property type="evidence" value="ECO:0007669"/>
    <property type="project" value="InterPro"/>
</dbReference>
<name>A0A1H2SPD4_9RHOB</name>
<feature type="transmembrane region" description="Helical" evidence="6">
    <location>
        <begin position="299"/>
        <end position="316"/>
    </location>
</feature>
<sequence>MPRRDSRMPGPDGDARVILDRYFARRFLQSFLVIGGIFLTLMILIDLIEQVRRFDQVNLSFGQLLQLTLLNTPAAISEMLPLLMILATIALFVGLARSSELVVTRAIGRSGIRALLAPVLLALAIGTLAVALLNPIAAATSEEFQRLSDDYRNQGSSALSISREGLWLRQGSPNGQSVIHATGTVNGDRFALQNVTITTFAQDGKPNQQISAIQADLEDGYWALHQAKVWPLQDGLNPEIQASTHEILNLPTTLTRDRIIDTLGQQDSVSVYDLPQLIRDLSEAGFSTKQYEVWLQVQLARPLFLVSMVLIGAAFTMRHVRFGGTGVAVLTAVLLGFGIYFIRNFAQILGENGQLPILVAAWAPPFAGILLSLGLLLHAEDG</sequence>
<evidence type="ECO:0000256" key="2">
    <source>
        <dbReference type="ARBA" id="ARBA00022475"/>
    </source>
</evidence>
<dbReference type="Proteomes" id="UP000183400">
    <property type="component" value="Unassembled WGS sequence"/>
</dbReference>
<evidence type="ECO:0000256" key="6">
    <source>
        <dbReference type="SAM" id="Phobius"/>
    </source>
</evidence>
<dbReference type="Pfam" id="PF03739">
    <property type="entry name" value="LptF_LptG"/>
    <property type="match status" value="1"/>
</dbReference>
<evidence type="ECO:0000256" key="1">
    <source>
        <dbReference type="ARBA" id="ARBA00004651"/>
    </source>
</evidence>
<feature type="transmembrane region" description="Helical" evidence="6">
    <location>
        <begin position="355"/>
        <end position="377"/>
    </location>
</feature>
<organism evidence="7 8">
    <name type="scientific">Ruegeria halocynthiae</name>
    <dbReference type="NCBI Taxonomy" id="985054"/>
    <lineage>
        <taxon>Bacteria</taxon>
        <taxon>Pseudomonadati</taxon>
        <taxon>Pseudomonadota</taxon>
        <taxon>Alphaproteobacteria</taxon>
        <taxon>Rhodobacterales</taxon>
        <taxon>Roseobacteraceae</taxon>
        <taxon>Ruegeria</taxon>
    </lineage>
</organism>
<dbReference type="NCBIfam" id="TIGR04408">
    <property type="entry name" value="LptG_lptG"/>
    <property type="match status" value="1"/>
</dbReference>
<dbReference type="InterPro" id="IPR005495">
    <property type="entry name" value="LptG/LptF_permease"/>
</dbReference>
<feature type="transmembrane region" description="Helical" evidence="6">
    <location>
        <begin position="115"/>
        <end position="137"/>
    </location>
</feature>
<dbReference type="GO" id="GO:0015920">
    <property type="term" value="P:lipopolysaccharide transport"/>
    <property type="evidence" value="ECO:0007669"/>
    <property type="project" value="TreeGrafter"/>
</dbReference>
<dbReference type="InterPro" id="IPR030923">
    <property type="entry name" value="LptG"/>
</dbReference>
<dbReference type="PANTHER" id="PTHR33529:SF2">
    <property type="entry name" value="LIPOPOLYSACCHARIDE EXPORT SYSTEM PERMEASE PROTEIN LPTG"/>
    <property type="match status" value="1"/>
</dbReference>
<gene>
    <name evidence="7" type="ORF">SAMN05444358_101539</name>
</gene>
<evidence type="ECO:0000256" key="3">
    <source>
        <dbReference type="ARBA" id="ARBA00022692"/>
    </source>
</evidence>
<keyword evidence="2" id="KW-1003">Cell membrane</keyword>
<feature type="transmembrane region" description="Helical" evidence="6">
    <location>
        <begin position="322"/>
        <end position="343"/>
    </location>
</feature>
<comment type="subcellular location">
    <subcellularLocation>
        <location evidence="1">Cell membrane</location>
        <topology evidence="1">Multi-pass membrane protein</topology>
    </subcellularLocation>
</comment>
<protein>
    <submittedName>
        <fullName evidence="7">Lipopolysaccharide export system permease protein</fullName>
    </submittedName>
</protein>
<evidence type="ECO:0000256" key="5">
    <source>
        <dbReference type="ARBA" id="ARBA00023136"/>
    </source>
</evidence>
<keyword evidence="3 6" id="KW-0812">Transmembrane</keyword>
<feature type="transmembrane region" description="Helical" evidence="6">
    <location>
        <begin position="69"/>
        <end position="95"/>
    </location>
</feature>
<reference evidence="8" key="1">
    <citation type="submission" date="2016-10" db="EMBL/GenBank/DDBJ databases">
        <authorList>
            <person name="Varghese N."/>
            <person name="Submissions S."/>
        </authorList>
    </citation>
    <scope>NUCLEOTIDE SEQUENCE [LARGE SCALE GENOMIC DNA]</scope>
    <source>
        <strain evidence="8">DSM 27839</strain>
    </source>
</reference>
<keyword evidence="5 6" id="KW-0472">Membrane</keyword>
<proteinExistence type="predicted"/>
<feature type="transmembrane region" description="Helical" evidence="6">
    <location>
        <begin position="27"/>
        <end position="48"/>
    </location>
</feature>
<dbReference type="GO" id="GO:0043190">
    <property type="term" value="C:ATP-binding cassette (ABC) transporter complex"/>
    <property type="evidence" value="ECO:0007669"/>
    <property type="project" value="InterPro"/>
</dbReference>
<evidence type="ECO:0000256" key="4">
    <source>
        <dbReference type="ARBA" id="ARBA00022989"/>
    </source>
</evidence>
<dbReference type="STRING" id="985054.SAMN05444358_101539"/>
<evidence type="ECO:0000313" key="7">
    <source>
        <dbReference type="EMBL" id="SDW33523.1"/>
    </source>
</evidence>
<keyword evidence="4 6" id="KW-1133">Transmembrane helix</keyword>
<keyword evidence="8" id="KW-1185">Reference proteome</keyword>
<accession>A0A1H2SPD4</accession>
<dbReference type="EMBL" id="FNNP01000001">
    <property type="protein sequence ID" value="SDW33523.1"/>
    <property type="molecule type" value="Genomic_DNA"/>
</dbReference>